<dbReference type="KEGG" id="ntr:B0W44_07325"/>
<feature type="domain" description="Glycosyl transferase family 51" evidence="10">
    <location>
        <begin position="49"/>
        <end position="227"/>
    </location>
</feature>
<protein>
    <recommendedName>
        <fullName evidence="10">Glycosyl transferase family 51 domain-containing protein</fullName>
    </recommendedName>
</protein>
<reference evidence="11 12" key="1">
    <citation type="journal article" date="2015" name="Int. J. Syst. Evol. Microbiol.">
        <title>Novibacillus thermophilus gen. nov., sp. nov., a Gram-staining-negative and moderately thermophilic member of the family Thermoactinomycetaceae.</title>
        <authorList>
            <person name="Yang G."/>
            <person name="Chen J."/>
            <person name="Zhou S."/>
        </authorList>
    </citation>
    <scope>NUCLEOTIDE SEQUENCE [LARGE SCALE GENOMIC DNA]</scope>
    <source>
        <strain evidence="11 12">SG-1</strain>
    </source>
</reference>
<keyword evidence="7" id="KW-1133">Transmembrane helix</keyword>
<dbReference type="Proteomes" id="UP000188603">
    <property type="component" value="Chromosome"/>
</dbReference>
<dbReference type="Pfam" id="PF00912">
    <property type="entry name" value="Transgly"/>
    <property type="match status" value="1"/>
</dbReference>
<evidence type="ECO:0000256" key="8">
    <source>
        <dbReference type="ARBA" id="ARBA00023136"/>
    </source>
</evidence>
<gene>
    <name evidence="11" type="ORF">B0W44_07325</name>
</gene>
<keyword evidence="3" id="KW-0808">Transferase</keyword>
<comment type="subcellular location">
    <subcellularLocation>
        <location evidence="1">Membrane</location>
    </subcellularLocation>
</comment>
<dbReference type="SUPFAM" id="SSF53955">
    <property type="entry name" value="Lysozyme-like"/>
    <property type="match status" value="1"/>
</dbReference>
<evidence type="ECO:0000313" key="12">
    <source>
        <dbReference type="Proteomes" id="UP000188603"/>
    </source>
</evidence>
<evidence type="ECO:0000256" key="7">
    <source>
        <dbReference type="ARBA" id="ARBA00022989"/>
    </source>
</evidence>
<dbReference type="GO" id="GO:0071555">
    <property type="term" value="P:cell wall organization"/>
    <property type="evidence" value="ECO:0007669"/>
    <property type="project" value="UniProtKB-KW"/>
</dbReference>
<keyword evidence="4" id="KW-0812">Transmembrane</keyword>
<keyword evidence="6" id="KW-0573">Peptidoglycan synthesis</keyword>
<dbReference type="Gene3D" id="1.10.3810.10">
    <property type="entry name" value="Biosynthetic peptidoglycan transglycosylase-like"/>
    <property type="match status" value="1"/>
</dbReference>
<dbReference type="STRING" id="1471761.B0W44_07325"/>
<keyword evidence="9" id="KW-0961">Cell wall biogenesis/degradation</keyword>
<dbReference type="InterPro" id="IPR001264">
    <property type="entry name" value="Glyco_trans_51"/>
</dbReference>
<evidence type="ECO:0000259" key="10">
    <source>
        <dbReference type="Pfam" id="PF00912"/>
    </source>
</evidence>
<dbReference type="GO" id="GO:0009252">
    <property type="term" value="P:peptidoglycan biosynthetic process"/>
    <property type="evidence" value="ECO:0007669"/>
    <property type="project" value="UniProtKB-KW"/>
</dbReference>
<evidence type="ECO:0000313" key="11">
    <source>
        <dbReference type="EMBL" id="AQS55619.1"/>
    </source>
</evidence>
<evidence type="ECO:0000256" key="2">
    <source>
        <dbReference type="ARBA" id="ARBA00004752"/>
    </source>
</evidence>
<dbReference type="PANTHER" id="PTHR32282:SF33">
    <property type="entry name" value="PEPTIDOGLYCAN GLYCOSYLTRANSFERASE"/>
    <property type="match status" value="1"/>
</dbReference>
<comment type="pathway">
    <text evidence="2">Cell wall biogenesis; peptidoglycan biosynthesis.</text>
</comment>
<dbReference type="GO" id="GO:0016020">
    <property type="term" value="C:membrane"/>
    <property type="evidence" value="ECO:0007669"/>
    <property type="project" value="UniProtKB-SubCell"/>
</dbReference>
<dbReference type="InterPro" id="IPR050396">
    <property type="entry name" value="Glycosyltr_51/Transpeptidase"/>
</dbReference>
<evidence type="ECO:0000256" key="1">
    <source>
        <dbReference type="ARBA" id="ARBA00004370"/>
    </source>
</evidence>
<evidence type="ECO:0000256" key="6">
    <source>
        <dbReference type="ARBA" id="ARBA00022984"/>
    </source>
</evidence>
<sequence length="257" mass="28899">MAKRKQKRSRLKRLILSAALVTLLSLGGWVGILASGHYLVSEAQLDHLQQMALSQNSSYVRTDEMPEYVWEGFLAIEDHRFKQHGGIDWIGLVRALWVNGLEGSKAQGGSTITMQLSRNLFLTHEKELSRKIKEMIIAVRLERHLSKDQLLGLYLNHIYFGHGKYGIEAAANFYFGKTVRADHSEKETVTLSEAALLAALPKAPEHYSPLKNLEQALHRRNLVLSRMVDVGFITEDTSKTAMHQAINIIASNAPETE</sequence>
<keyword evidence="12" id="KW-1185">Reference proteome</keyword>
<evidence type="ECO:0000256" key="9">
    <source>
        <dbReference type="ARBA" id="ARBA00023316"/>
    </source>
</evidence>
<evidence type="ECO:0000256" key="4">
    <source>
        <dbReference type="ARBA" id="ARBA00022692"/>
    </source>
</evidence>
<dbReference type="InterPro" id="IPR036950">
    <property type="entry name" value="PBP_transglycosylase"/>
</dbReference>
<dbReference type="EMBL" id="CP019699">
    <property type="protein sequence ID" value="AQS55619.1"/>
    <property type="molecule type" value="Genomic_DNA"/>
</dbReference>
<proteinExistence type="predicted"/>
<evidence type="ECO:0000256" key="5">
    <source>
        <dbReference type="ARBA" id="ARBA00022960"/>
    </source>
</evidence>
<dbReference type="FunFam" id="1.10.3810.10:FF:000003">
    <property type="entry name" value="Penicillin-binding protein 1a"/>
    <property type="match status" value="1"/>
</dbReference>
<evidence type="ECO:0000256" key="3">
    <source>
        <dbReference type="ARBA" id="ARBA00022679"/>
    </source>
</evidence>
<dbReference type="OrthoDB" id="9766909at2"/>
<keyword evidence="5" id="KW-0133">Cell shape</keyword>
<dbReference type="GO" id="GO:0008360">
    <property type="term" value="P:regulation of cell shape"/>
    <property type="evidence" value="ECO:0007669"/>
    <property type="project" value="UniProtKB-KW"/>
</dbReference>
<keyword evidence="8" id="KW-0472">Membrane</keyword>
<name>A0A1U9K6C7_9BACL</name>
<dbReference type="RefSeq" id="WP_077719487.1">
    <property type="nucleotide sequence ID" value="NZ_CP019699.1"/>
</dbReference>
<dbReference type="GO" id="GO:0008955">
    <property type="term" value="F:peptidoglycan glycosyltransferase activity"/>
    <property type="evidence" value="ECO:0007669"/>
    <property type="project" value="TreeGrafter"/>
</dbReference>
<dbReference type="AlphaFoldDB" id="A0A1U9K6C7"/>
<dbReference type="InterPro" id="IPR023346">
    <property type="entry name" value="Lysozyme-like_dom_sf"/>
</dbReference>
<organism evidence="11 12">
    <name type="scientific">Novibacillus thermophilus</name>
    <dbReference type="NCBI Taxonomy" id="1471761"/>
    <lineage>
        <taxon>Bacteria</taxon>
        <taxon>Bacillati</taxon>
        <taxon>Bacillota</taxon>
        <taxon>Bacilli</taxon>
        <taxon>Bacillales</taxon>
        <taxon>Thermoactinomycetaceae</taxon>
        <taxon>Novibacillus</taxon>
    </lineage>
</organism>
<accession>A0A1U9K6C7</accession>
<dbReference type="PANTHER" id="PTHR32282">
    <property type="entry name" value="BINDING PROTEIN TRANSPEPTIDASE, PUTATIVE-RELATED"/>
    <property type="match status" value="1"/>
</dbReference>